<protein>
    <submittedName>
        <fullName evidence="2">Uncharacterized protein</fullName>
    </submittedName>
</protein>
<organism evidence="2 3">
    <name type="scientific">Linum tenue</name>
    <dbReference type="NCBI Taxonomy" id="586396"/>
    <lineage>
        <taxon>Eukaryota</taxon>
        <taxon>Viridiplantae</taxon>
        <taxon>Streptophyta</taxon>
        <taxon>Embryophyta</taxon>
        <taxon>Tracheophyta</taxon>
        <taxon>Spermatophyta</taxon>
        <taxon>Magnoliopsida</taxon>
        <taxon>eudicotyledons</taxon>
        <taxon>Gunneridae</taxon>
        <taxon>Pentapetalae</taxon>
        <taxon>rosids</taxon>
        <taxon>fabids</taxon>
        <taxon>Malpighiales</taxon>
        <taxon>Linaceae</taxon>
        <taxon>Linum</taxon>
    </lineage>
</organism>
<dbReference type="AlphaFoldDB" id="A0AAV0INM4"/>
<comment type="caution">
    <text evidence="2">The sequence shown here is derived from an EMBL/GenBank/DDBJ whole genome shotgun (WGS) entry which is preliminary data.</text>
</comment>
<feature type="non-terminal residue" evidence="2">
    <location>
        <position position="1"/>
    </location>
</feature>
<reference evidence="2" key="1">
    <citation type="submission" date="2022-08" db="EMBL/GenBank/DDBJ databases">
        <authorList>
            <person name="Gutierrez-Valencia J."/>
        </authorList>
    </citation>
    <scope>NUCLEOTIDE SEQUENCE</scope>
</reference>
<keyword evidence="3" id="KW-1185">Reference proteome</keyword>
<evidence type="ECO:0000313" key="3">
    <source>
        <dbReference type="Proteomes" id="UP001154282"/>
    </source>
</evidence>
<feature type="compositionally biased region" description="Polar residues" evidence="1">
    <location>
        <begin position="97"/>
        <end position="107"/>
    </location>
</feature>
<dbReference type="EMBL" id="CAMGYJ010000004">
    <property type="protein sequence ID" value="CAI0399197.1"/>
    <property type="molecule type" value="Genomic_DNA"/>
</dbReference>
<sequence length="123" mass="13314">NLRPTAASLSRLSLLASLKLHTNNNLEIIHARERNHLILPSSLRSPDTRRTRTPQIDQKNGELGQERAASLAAGKRLHRNPSVSSLGKEGGLEPPEQESTPPAQEQLPSAGANPRTSETLSGF</sequence>
<evidence type="ECO:0000313" key="2">
    <source>
        <dbReference type="EMBL" id="CAI0399197.1"/>
    </source>
</evidence>
<feature type="region of interest" description="Disordered" evidence="1">
    <location>
        <begin position="38"/>
        <end position="123"/>
    </location>
</feature>
<accession>A0AAV0INM4</accession>
<dbReference type="Proteomes" id="UP001154282">
    <property type="component" value="Unassembled WGS sequence"/>
</dbReference>
<feature type="compositionally biased region" description="Polar residues" evidence="1">
    <location>
        <begin position="114"/>
        <end position="123"/>
    </location>
</feature>
<name>A0AAV0INM4_9ROSI</name>
<gene>
    <name evidence="2" type="ORF">LITE_LOCUS10205</name>
</gene>
<proteinExistence type="predicted"/>
<evidence type="ECO:0000256" key="1">
    <source>
        <dbReference type="SAM" id="MobiDB-lite"/>
    </source>
</evidence>